<dbReference type="Proteomes" id="UP000193920">
    <property type="component" value="Unassembled WGS sequence"/>
</dbReference>
<proteinExistence type="predicted"/>
<sequence length="146" mass="16981">MDPEDNYTYELDEADVINDDLSKSFHSSNSSISLTELANELTISNTCVTDINRISRPTQTTDNEFADIKNNLKTVYNEIRLGYNKKVNDSVQELHNTIIQQFLQIEKSYKQNLSTIRQAYHTELENFKAQFKNDRNNLKLNEINNL</sequence>
<evidence type="ECO:0000259" key="1">
    <source>
        <dbReference type="Pfam" id="PF15821"/>
    </source>
</evidence>
<gene>
    <name evidence="2" type="ORF">LY90DRAFT_1511</name>
</gene>
<name>A0A1Y2FUP6_9FUNG</name>
<dbReference type="Pfam" id="PF15821">
    <property type="entry name" value="DUF4709"/>
    <property type="match status" value="1"/>
</dbReference>
<evidence type="ECO:0000313" key="3">
    <source>
        <dbReference type="Proteomes" id="UP000193920"/>
    </source>
</evidence>
<comment type="caution">
    <text evidence="2">The sequence shown here is derived from an EMBL/GenBank/DDBJ whole genome shotgun (WGS) entry which is preliminary data.</text>
</comment>
<keyword evidence="3" id="KW-1185">Reference proteome</keyword>
<dbReference type="OrthoDB" id="10416142at2759"/>
<dbReference type="EMBL" id="MCOG01000001">
    <property type="protein sequence ID" value="ORY87287.1"/>
    <property type="molecule type" value="Genomic_DNA"/>
</dbReference>
<reference evidence="2 3" key="1">
    <citation type="submission" date="2016-08" db="EMBL/GenBank/DDBJ databases">
        <title>A Parts List for Fungal Cellulosomes Revealed by Comparative Genomics.</title>
        <authorList>
            <consortium name="DOE Joint Genome Institute"/>
            <person name="Haitjema C.H."/>
            <person name="Gilmore S.P."/>
            <person name="Henske J.K."/>
            <person name="Solomon K.V."/>
            <person name="De Groot R."/>
            <person name="Kuo A."/>
            <person name="Mondo S.J."/>
            <person name="Salamov A.A."/>
            <person name="Labutti K."/>
            <person name="Zhao Z."/>
            <person name="Chiniquy J."/>
            <person name="Barry K."/>
            <person name="Brewer H.M."/>
            <person name="Purvine S.O."/>
            <person name="Wright A.T."/>
            <person name="Boxma B."/>
            <person name="Van Alen T."/>
            <person name="Hackstein J.H."/>
            <person name="Baker S.E."/>
            <person name="Grigoriev I.V."/>
            <person name="O'Malley M.A."/>
        </authorList>
    </citation>
    <scope>NUCLEOTIDE SEQUENCE [LARGE SCALE GENOMIC DNA]</scope>
    <source>
        <strain evidence="2 3">G1</strain>
    </source>
</reference>
<feature type="domain" description="DUF4709" evidence="1">
    <location>
        <begin position="46"/>
        <end position="126"/>
    </location>
</feature>
<organism evidence="2 3">
    <name type="scientific">Neocallimastix californiae</name>
    <dbReference type="NCBI Taxonomy" id="1754190"/>
    <lineage>
        <taxon>Eukaryota</taxon>
        <taxon>Fungi</taxon>
        <taxon>Fungi incertae sedis</taxon>
        <taxon>Chytridiomycota</taxon>
        <taxon>Chytridiomycota incertae sedis</taxon>
        <taxon>Neocallimastigomycetes</taxon>
        <taxon>Neocallimastigales</taxon>
        <taxon>Neocallimastigaceae</taxon>
        <taxon>Neocallimastix</taxon>
    </lineage>
</organism>
<dbReference type="AlphaFoldDB" id="A0A1Y2FUP6"/>
<protein>
    <recommendedName>
        <fullName evidence="1">DUF4709 domain-containing protein</fullName>
    </recommendedName>
</protein>
<evidence type="ECO:0000313" key="2">
    <source>
        <dbReference type="EMBL" id="ORY87287.1"/>
    </source>
</evidence>
<dbReference type="InterPro" id="IPR031651">
    <property type="entry name" value="DUF4709"/>
</dbReference>
<accession>A0A1Y2FUP6</accession>